<keyword evidence="4 6" id="KW-0687">Ribonucleoprotein</keyword>
<dbReference type="InterPro" id="IPR005822">
    <property type="entry name" value="Ribosomal_uL13"/>
</dbReference>
<dbReference type="SUPFAM" id="SSF52161">
    <property type="entry name" value="Ribosomal protein L13"/>
    <property type="match status" value="1"/>
</dbReference>
<dbReference type="Gene3D" id="3.90.1180.10">
    <property type="entry name" value="Ribosomal protein L13"/>
    <property type="match status" value="1"/>
</dbReference>
<dbReference type="EMBL" id="MKVH01000021">
    <property type="protein sequence ID" value="OJX57854.1"/>
    <property type="molecule type" value="Genomic_DNA"/>
</dbReference>
<protein>
    <recommendedName>
        <fullName evidence="5 6">Large ribosomal subunit protein uL13</fullName>
    </recommendedName>
</protein>
<dbReference type="PIRSF" id="PIRSF002181">
    <property type="entry name" value="Ribosomal_L13"/>
    <property type="match status" value="1"/>
</dbReference>
<evidence type="ECO:0000256" key="8">
    <source>
        <dbReference type="RuleBase" id="RU003878"/>
    </source>
</evidence>
<accession>A0A1M3KZB8</accession>
<dbReference type="GO" id="GO:0022625">
    <property type="term" value="C:cytosolic large ribosomal subunit"/>
    <property type="evidence" value="ECO:0007669"/>
    <property type="project" value="TreeGrafter"/>
</dbReference>
<evidence type="ECO:0000313" key="10">
    <source>
        <dbReference type="EMBL" id="OJX57854.1"/>
    </source>
</evidence>
<feature type="region of interest" description="Disordered" evidence="9">
    <location>
        <begin position="133"/>
        <end position="153"/>
    </location>
</feature>
<evidence type="ECO:0000313" key="11">
    <source>
        <dbReference type="Proteomes" id="UP000184233"/>
    </source>
</evidence>
<dbReference type="FunFam" id="3.90.1180.10:FF:000001">
    <property type="entry name" value="50S ribosomal protein L13"/>
    <property type="match status" value="1"/>
</dbReference>
<dbReference type="Proteomes" id="UP000184233">
    <property type="component" value="Unassembled WGS sequence"/>
</dbReference>
<dbReference type="Pfam" id="PF00572">
    <property type="entry name" value="Ribosomal_L13"/>
    <property type="match status" value="1"/>
</dbReference>
<comment type="subunit">
    <text evidence="2 6">Part of the 50S ribosomal subunit.</text>
</comment>
<dbReference type="CDD" id="cd00392">
    <property type="entry name" value="Ribosomal_L13"/>
    <property type="match status" value="1"/>
</dbReference>
<gene>
    <name evidence="6 8" type="primary">rplM</name>
    <name evidence="10" type="ORF">BGO89_06550</name>
</gene>
<evidence type="ECO:0000256" key="4">
    <source>
        <dbReference type="ARBA" id="ARBA00023274"/>
    </source>
</evidence>
<dbReference type="AlphaFoldDB" id="A0A1M3KZB8"/>
<keyword evidence="3 6" id="KW-0689">Ribosomal protein</keyword>
<dbReference type="PANTHER" id="PTHR11545">
    <property type="entry name" value="RIBOSOMAL PROTEIN L13"/>
    <property type="match status" value="1"/>
</dbReference>
<dbReference type="GO" id="GO:0003735">
    <property type="term" value="F:structural constituent of ribosome"/>
    <property type="evidence" value="ECO:0007669"/>
    <property type="project" value="InterPro"/>
</dbReference>
<proteinExistence type="inferred from homology"/>
<sequence>MQQSAYITKSLRKEDVQHDWWVVDATGQTVGRIASQVATILRGKHKPSFTPHVDCGDFVVVINAEKVVLEGKRSEQKEYFHNTGYPGGGRHRKFKDVIKDKPTDVLEWAIKGMLPKNRLGRVIGKKVKIYTGSEHPHEAQQPKPLNLPYPTNN</sequence>
<dbReference type="GO" id="GO:0003729">
    <property type="term" value="F:mRNA binding"/>
    <property type="evidence" value="ECO:0007669"/>
    <property type="project" value="TreeGrafter"/>
</dbReference>
<dbReference type="InterPro" id="IPR036899">
    <property type="entry name" value="Ribosomal_uL13_sf"/>
</dbReference>
<comment type="similarity">
    <text evidence="1 6 7">Belongs to the universal ribosomal protein uL13 family.</text>
</comment>
<evidence type="ECO:0000256" key="1">
    <source>
        <dbReference type="ARBA" id="ARBA00006227"/>
    </source>
</evidence>
<dbReference type="PANTHER" id="PTHR11545:SF2">
    <property type="entry name" value="LARGE RIBOSOMAL SUBUNIT PROTEIN UL13M"/>
    <property type="match status" value="1"/>
</dbReference>
<dbReference type="HAMAP" id="MF_01366">
    <property type="entry name" value="Ribosomal_uL13"/>
    <property type="match status" value="1"/>
</dbReference>
<name>A0A1M3KZB8_9BACT</name>
<dbReference type="InterPro" id="IPR005823">
    <property type="entry name" value="Ribosomal_uL13_bac-type"/>
</dbReference>
<dbReference type="PROSITE" id="PS00783">
    <property type="entry name" value="RIBOSOMAL_L13"/>
    <property type="match status" value="1"/>
</dbReference>
<evidence type="ECO:0000256" key="3">
    <source>
        <dbReference type="ARBA" id="ARBA00022980"/>
    </source>
</evidence>
<organism evidence="10 11">
    <name type="scientific">Candidatus Kapaibacterium thiocyanatum</name>
    <dbReference type="NCBI Taxonomy" id="1895771"/>
    <lineage>
        <taxon>Bacteria</taxon>
        <taxon>Pseudomonadati</taxon>
        <taxon>Candidatus Kapaibacteriota</taxon>
        <taxon>Candidatus Kapaibacteriia</taxon>
        <taxon>Candidatus Kapaibacteriales</taxon>
        <taxon>Candidatus Kapaibacteriaceae</taxon>
        <taxon>Candidatus Kapaibacterium</taxon>
    </lineage>
</organism>
<evidence type="ECO:0000256" key="7">
    <source>
        <dbReference type="RuleBase" id="RU003877"/>
    </source>
</evidence>
<dbReference type="STRING" id="1895771.BGO89_06550"/>
<evidence type="ECO:0000256" key="9">
    <source>
        <dbReference type="SAM" id="MobiDB-lite"/>
    </source>
</evidence>
<dbReference type="GO" id="GO:0006412">
    <property type="term" value="P:translation"/>
    <property type="evidence" value="ECO:0007669"/>
    <property type="project" value="UniProtKB-UniRule"/>
</dbReference>
<evidence type="ECO:0000256" key="2">
    <source>
        <dbReference type="ARBA" id="ARBA00011838"/>
    </source>
</evidence>
<evidence type="ECO:0000256" key="6">
    <source>
        <dbReference type="HAMAP-Rule" id="MF_01366"/>
    </source>
</evidence>
<evidence type="ECO:0000256" key="5">
    <source>
        <dbReference type="ARBA" id="ARBA00035201"/>
    </source>
</evidence>
<dbReference type="GO" id="GO:0017148">
    <property type="term" value="P:negative regulation of translation"/>
    <property type="evidence" value="ECO:0007669"/>
    <property type="project" value="TreeGrafter"/>
</dbReference>
<reference evidence="10 11" key="1">
    <citation type="submission" date="2016-09" db="EMBL/GenBank/DDBJ databases">
        <title>Genome-resolved meta-omics ties microbial dynamics to process performance in biotechnology for thiocyanate degradation.</title>
        <authorList>
            <person name="Kantor R.S."/>
            <person name="Huddy R.J."/>
            <person name="Iyer R."/>
            <person name="Thomas B.C."/>
            <person name="Brown C.T."/>
            <person name="Anantharaman K."/>
            <person name="Tringe S."/>
            <person name="Hettich R.L."/>
            <person name="Harrison S.T."/>
            <person name="Banfield J.F."/>
        </authorList>
    </citation>
    <scope>NUCLEOTIDE SEQUENCE [LARGE SCALE GENOMIC DNA]</scope>
    <source>
        <strain evidence="10">59-99</strain>
    </source>
</reference>
<comment type="caution">
    <text evidence="10">The sequence shown here is derived from an EMBL/GenBank/DDBJ whole genome shotgun (WGS) entry which is preliminary data.</text>
</comment>
<dbReference type="NCBIfam" id="TIGR01066">
    <property type="entry name" value="rplM_bact"/>
    <property type="match status" value="1"/>
</dbReference>
<dbReference type="InterPro" id="IPR023563">
    <property type="entry name" value="Ribosomal_uL13_CS"/>
</dbReference>
<comment type="function">
    <text evidence="6 8">This protein is one of the early assembly proteins of the 50S ribosomal subunit, although it is not seen to bind rRNA by itself. It is important during the early stages of 50S assembly.</text>
</comment>